<evidence type="ECO:0000256" key="2">
    <source>
        <dbReference type="ARBA" id="ARBA00008520"/>
    </source>
</evidence>
<dbReference type="RefSeq" id="WP_124543174.1">
    <property type="nucleotide sequence ID" value="NZ_QUSW01000009.1"/>
</dbReference>
<evidence type="ECO:0000256" key="3">
    <source>
        <dbReference type="ARBA" id="ARBA00022448"/>
    </source>
</evidence>
<dbReference type="GO" id="GO:0042597">
    <property type="term" value="C:periplasmic space"/>
    <property type="evidence" value="ECO:0007669"/>
    <property type="project" value="UniProtKB-SubCell"/>
</dbReference>
<reference evidence="8 9" key="1">
    <citation type="submission" date="2018-08" db="EMBL/GenBank/DDBJ databases">
        <authorList>
            <person name="Khan S.A."/>
            <person name="Jeon C.O."/>
            <person name="Chun B.H."/>
            <person name="Jeong S.E."/>
        </authorList>
    </citation>
    <scope>NUCLEOTIDE SEQUENCE [LARGE SCALE GENOMIC DNA]</scope>
    <source>
        <strain evidence="8 9">S-16</strain>
    </source>
</reference>
<evidence type="ECO:0000256" key="5">
    <source>
        <dbReference type="ARBA" id="ARBA00049629"/>
    </source>
</evidence>
<name>A0A3N7HMA8_9BURK</name>
<evidence type="ECO:0000256" key="6">
    <source>
        <dbReference type="ARBA" id="ARBA00049753"/>
    </source>
</evidence>
<dbReference type="PANTHER" id="PTHR43649:SF28">
    <property type="entry name" value="BINDING PROTEIN COMPONENT OF ABC SUGAR TRANSPORTER-RELATED"/>
    <property type="match status" value="1"/>
</dbReference>
<protein>
    <recommendedName>
        <fullName evidence="6">Probable sugar-binding periplasmic protein</fullName>
    </recommendedName>
</protein>
<dbReference type="Gene3D" id="3.40.190.10">
    <property type="entry name" value="Periplasmic binding protein-like II"/>
    <property type="match status" value="2"/>
</dbReference>
<comment type="caution">
    <text evidence="8">The sequence shown here is derived from an EMBL/GenBank/DDBJ whole genome shotgun (WGS) entry which is preliminary data.</text>
</comment>
<keyword evidence="4 7" id="KW-0732">Signal</keyword>
<dbReference type="PANTHER" id="PTHR43649">
    <property type="entry name" value="ARABINOSE-BINDING PROTEIN-RELATED"/>
    <property type="match status" value="1"/>
</dbReference>
<comment type="subcellular location">
    <subcellularLocation>
        <location evidence="1">Periplasm</location>
    </subcellularLocation>
</comment>
<dbReference type="SUPFAM" id="SSF53850">
    <property type="entry name" value="Periplasmic binding protein-like II"/>
    <property type="match status" value="1"/>
</dbReference>
<dbReference type="OrthoDB" id="5580590at2"/>
<feature type="signal peptide" evidence="7">
    <location>
        <begin position="1"/>
        <end position="22"/>
    </location>
</feature>
<comment type="similarity">
    <text evidence="2">Belongs to the bacterial solute-binding protein 1 family.</text>
</comment>
<dbReference type="InterPro" id="IPR050490">
    <property type="entry name" value="Bact_solute-bd_prot1"/>
</dbReference>
<dbReference type="AlphaFoldDB" id="A0A3N7HMA8"/>
<comment type="function">
    <text evidence="5">Part of a binding-protein-dependent transport system for a sugar.</text>
</comment>
<evidence type="ECO:0000256" key="1">
    <source>
        <dbReference type="ARBA" id="ARBA00004418"/>
    </source>
</evidence>
<organism evidence="8 9">
    <name type="scientific">Piscinibacter terrae</name>
    <dbReference type="NCBI Taxonomy" id="2496871"/>
    <lineage>
        <taxon>Bacteria</taxon>
        <taxon>Pseudomonadati</taxon>
        <taxon>Pseudomonadota</taxon>
        <taxon>Betaproteobacteria</taxon>
        <taxon>Burkholderiales</taxon>
        <taxon>Sphaerotilaceae</taxon>
        <taxon>Piscinibacter</taxon>
    </lineage>
</organism>
<evidence type="ECO:0000256" key="7">
    <source>
        <dbReference type="SAM" id="SignalP"/>
    </source>
</evidence>
<dbReference type="Proteomes" id="UP000267464">
    <property type="component" value="Unassembled WGS sequence"/>
</dbReference>
<dbReference type="Pfam" id="PF01547">
    <property type="entry name" value="SBP_bac_1"/>
    <property type="match status" value="1"/>
</dbReference>
<evidence type="ECO:0000313" key="9">
    <source>
        <dbReference type="Proteomes" id="UP000267464"/>
    </source>
</evidence>
<dbReference type="EMBL" id="QUSW01000009">
    <property type="protein sequence ID" value="RQP21761.1"/>
    <property type="molecule type" value="Genomic_DNA"/>
</dbReference>
<keyword evidence="3" id="KW-0813">Transport</keyword>
<reference evidence="8 9" key="2">
    <citation type="submission" date="2018-12" db="EMBL/GenBank/DDBJ databases">
        <title>Rhizobacter gummiphilus sp. nov., a rubber-degrading bacterium isolated from the soil of a botanical garden in Japan.</title>
        <authorList>
            <person name="Shunsuke S.S."/>
        </authorList>
    </citation>
    <scope>NUCLEOTIDE SEQUENCE [LARGE SCALE GENOMIC DNA]</scope>
    <source>
        <strain evidence="8 9">S-16</strain>
    </source>
</reference>
<accession>A0A3N7HMA8</accession>
<keyword evidence="9" id="KW-1185">Reference proteome</keyword>
<sequence length="423" mass="46230">MKKISSLVVGALCGACVMAAQAASEDIEIMHWWTSGGEAKALDELKSRLKGAGYRWKDMAVEGGGGDKAMETLQARVSRGQPPEAAQMNGASIQSWGRQKALANLDAVAKEQQWESQIPAVVTRGLKVDGHFVAAPFNIHRANWLWINRDAFVKYAGRTPETWDQFFVMADRMKTAGILPIAHGSQPWQNFALFETVLLGVGGVDTYRRALIALDNEAIQSPKVEEALKVFRRLKSYTDGAAANDRNWNAATAMVVNNKAAMQFMGDWAKGEFFAAGKAADRDFLCIAPPGTQRSFLFIVDSFAVFKKGADEATAAQKTLARLIMTPSFQQAFNLAKGSVPLSANVDMAKFDVCGQQSSAYFVATSMVDTLVPSVAFHMALPVEQETALKNLVSEFWSNDAMPVAEAVRRIQRIRAIGTKDQH</sequence>
<evidence type="ECO:0000256" key="4">
    <source>
        <dbReference type="ARBA" id="ARBA00022729"/>
    </source>
</evidence>
<gene>
    <name evidence="8" type="ORF">DZC73_25290</name>
</gene>
<feature type="chain" id="PRO_5018242133" description="Probable sugar-binding periplasmic protein" evidence="7">
    <location>
        <begin position="23"/>
        <end position="423"/>
    </location>
</feature>
<dbReference type="InterPro" id="IPR006059">
    <property type="entry name" value="SBP"/>
</dbReference>
<proteinExistence type="inferred from homology"/>
<evidence type="ECO:0000313" key="8">
    <source>
        <dbReference type="EMBL" id="RQP21761.1"/>
    </source>
</evidence>